<dbReference type="PROSITE" id="PS00175">
    <property type="entry name" value="PG_MUTASE"/>
    <property type="match status" value="1"/>
</dbReference>
<protein>
    <submittedName>
        <fullName evidence="3">Histidine phosphatase family protein</fullName>
    </submittedName>
</protein>
<dbReference type="GO" id="GO:0043456">
    <property type="term" value="P:regulation of pentose-phosphate shunt"/>
    <property type="evidence" value="ECO:0007669"/>
    <property type="project" value="TreeGrafter"/>
</dbReference>
<evidence type="ECO:0000256" key="2">
    <source>
        <dbReference type="PIRSR" id="PIRSR613078-2"/>
    </source>
</evidence>
<dbReference type="InterPro" id="IPR013078">
    <property type="entry name" value="His_Pase_superF_clade-1"/>
</dbReference>
<organism evidence="3 4">
    <name type="scientific">Tectimicrobiota bacterium</name>
    <dbReference type="NCBI Taxonomy" id="2528274"/>
    <lineage>
        <taxon>Bacteria</taxon>
        <taxon>Pseudomonadati</taxon>
        <taxon>Nitrospinota/Tectimicrobiota group</taxon>
        <taxon>Candidatus Tectimicrobiota</taxon>
    </lineage>
</organism>
<dbReference type="SUPFAM" id="SSF53254">
    <property type="entry name" value="Phosphoglycerate mutase-like"/>
    <property type="match status" value="1"/>
</dbReference>
<accession>A0A937W1S0</accession>
<dbReference type="Gene3D" id="3.40.50.1240">
    <property type="entry name" value="Phosphoglycerate mutase-like"/>
    <property type="match status" value="1"/>
</dbReference>
<dbReference type="AlphaFoldDB" id="A0A937W1S0"/>
<feature type="binding site" evidence="2">
    <location>
        <begin position="7"/>
        <end position="14"/>
    </location>
    <ligand>
        <name>substrate</name>
    </ligand>
</feature>
<dbReference type="PANTHER" id="PTHR46517:SF1">
    <property type="entry name" value="FRUCTOSE-2,6-BISPHOSPHATASE TIGAR"/>
    <property type="match status" value="1"/>
</dbReference>
<dbReference type="PANTHER" id="PTHR46517">
    <property type="entry name" value="FRUCTOSE-2,6-BISPHOSPHATASE TIGAR"/>
    <property type="match status" value="1"/>
</dbReference>
<dbReference type="InterPro" id="IPR001345">
    <property type="entry name" value="PG/BPGM_mutase_AS"/>
</dbReference>
<evidence type="ECO:0000313" key="3">
    <source>
        <dbReference type="EMBL" id="MBM3223717.1"/>
    </source>
</evidence>
<dbReference type="Pfam" id="PF00300">
    <property type="entry name" value="His_Phos_1"/>
    <property type="match status" value="1"/>
</dbReference>
<proteinExistence type="predicted"/>
<dbReference type="GO" id="GO:0004331">
    <property type="term" value="F:fructose-2,6-bisphosphate 2-phosphatase activity"/>
    <property type="evidence" value="ECO:0007669"/>
    <property type="project" value="TreeGrafter"/>
</dbReference>
<dbReference type="GO" id="GO:0005829">
    <property type="term" value="C:cytosol"/>
    <property type="evidence" value="ECO:0007669"/>
    <property type="project" value="TreeGrafter"/>
</dbReference>
<dbReference type="SMART" id="SM00855">
    <property type="entry name" value="PGAM"/>
    <property type="match status" value="1"/>
</dbReference>
<dbReference type="GO" id="GO:0045820">
    <property type="term" value="P:negative regulation of glycolytic process"/>
    <property type="evidence" value="ECO:0007669"/>
    <property type="project" value="TreeGrafter"/>
</dbReference>
<dbReference type="InterPro" id="IPR029033">
    <property type="entry name" value="His_PPase_superfam"/>
</dbReference>
<dbReference type="EMBL" id="VGLS01000187">
    <property type="protein sequence ID" value="MBM3223717.1"/>
    <property type="molecule type" value="Genomic_DNA"/>
</dbReference>
<dbReference type="Proteomes" id="UP000712673">
    <property type="component" value="Unassembled WGS sequence"/>
</dbReference>
<dbReference type="CDD" id="cd07067">
    <property type="entry name" value="HP_PGM_like"/>
    <property type="match status" value="1"/>
</dbReference>
<evidence type="ECO:0000256" key="1">
    <source>
        <dbReference type="ARBA" id="ARBA00022801"/>
    </source>
</evidence>
<gene>
    <name evidence="3" type="ORF">FJZ47_07965</name>
</gene>
<reference evidence="3" key="1">
    <citation type="submission" date="2019-03" db="EMBL/GenBank/DDBJ databases">
        <title>Lake Tanganyika Metagenome-Assembled Genomes (MAGs).</title>
        <authorList>
            <person name="Tran P."/>
        </authorList>
    </citation>
    <scope>NUCLEOTIDE SEQUENCE</scope>
    <source>
        <strain evidence="3">K_DeepCast_65m_m2_066</strain>
    </source>
</reference>
<evidence type="ECO:0000313" key="4">
    <source>
        <dbReference type="Proteomes" id="UP000712673"/>
    </source>
</evidence>
<name>A0A937W1S0_UNCTE</name>
<keyword evidence="1" id="KW-0378">Hydrolase</keyword>
<feature type="binding site" evidence="2">
    <location>
        <position position="57"/>
    </location>
    <ligand>
        <name>substrate</name>
    </ligand>
</feature>
<sequence length="199" mass="21944">MKAILVRHGETAYNATGLLQGYSPVPLSPHGRQQAMLVGPRLRSLRPTLLYSSDIARAHETASIINQSLALPIQPCPGLREWNIGNWVDRQATDFFAHLTAIGAHPATYVPDGGESQLQTQARMVAQMQAWAQQHADETILGVSHGMAIDLFVRHLLGLDVHHTPPYRITNTSISIFSYQQGQWEVVTLNDVGHLETLA</sequence>
<comment type="caution">
    <text evidence="3">The sequence shown here is derived from an EMBL/GenBank/DDBJ whole genome shotgun (WGS) entry which is preliminary data.</text>
</comment>
<dbReference type="InterPro" id="IPR051695">
    <property type="entry name" value="Phosphoglycerate_Mutase"/>
</dbReference>